<dbReference type="EMBL" id="JAWJZB010000010">
    <property type="protein sequence ID" value="MDV5088923.1"/>
    <property type="molecule type" value="Genomic_DNA"/>
</dbReference>
<keyword evidence="3" id="KW-1185">Reference proteome</keyword>
<evidence type="ECO:0000313" key="3">
    <source>
        <dbReference type="Proteomes" id="UP001272515"/>
    </source>
</evidence>
<comment type="similarity">
    <text evidence="1">Belongs to the asp23 family.</text>
</comment>
<protein>
    <submittedName>
        <fullName evidence="2">Asp23/Gls24 family envelope stress response protein</fullName>
    </submittedName>
</protein>
<dbReference type="PANTHER" id="PTHR34297">
    <property type="entry name" value="HYPOTHETICAL CYTOSOLIC PROTEIN-RELATED"/>
    <property type="match status" value="1"/>
</dbReference>
<proteinExistence type="inferred from homology"/>
<reference evidence="2 3" key="1">
    <citation type="submission" date="2023-10" db="EMBL/GenBank/DDBJ databases">
        <title>Veillonella sp. nov., isolated from a pig farm feces dump.</title>
        <authorList>
            <person name="Chang Y.-H."/>
        </authorList>
    </citation>
    <scope>NUCLEOTIDE SEQUENCE [LARGE SCALE GENOMIC DNA]</scope>
    <source>
        <strain evidence="2 3">YH-vei2233</strain>
    </source>
</reference>
<comment type="caution">
    <text evidence="2">The sequence shown here is derived from an EMBL/GenBank/DDBJ whole genome shotgun (WGS) entry which is preliminary data.</text>
</comment>
<dbReference type="RefSeq" id="WP_295189819.1">
    <property type="nucleotide sequence ID" value="NZ_JAWJZA010000021.1"/>
</dbReference>
<sequence length="118" mass="13151">MRNKELEAGKIKISDDVYATIVTLATLETKGVHSMSSTFNDGVSTFFGVKHEYEGVKISFSDTDAISVTAYICVKYGYRIPDVALRLQEHIKTALVDSTQIEVETIDIVVQEVIFEDI</sequence>
<name>A0ABU3ZAJ6_9FIRM</name>
<gene>
    <name evidence="2" type="ORF">RVY80_08810</name>
</gene>
<dbReference type="PANTHER" id="PTHR34297:SF2">
    <property type="entry name" value="ASP23_GLS24 FAMILY ENVELOPE STRESS RESPONSE PROTEIN"/>
    <property type="match status" value="1"/>
</dbReference>
<dbReference type="Pfam" id="PF03780">
    <property type="entry name" value="Asp23"/>
    <property type="match status" value="1"/>
</dbReference>
<organism evidence="2 3">
    <name type="scientific">Veillonella absiana</name>
    <dbReference type="NCBI Taxonomy" id="3079305"/>
    <lineage>
        <taxon>Bacteria</taxon>
        <taxon>Bacillati</taxon>
        <taxon>Bacillota</taxon>
        <taxon>Negativicutes</taxon>
        <taxon>Veillonellales</taxon>
        <taxon>Veillonellaceae</taxon>
        <taxon>Veillonella</taxon>
    </lineage>
</organism>
<dbReference type="InterPro" id="IPR005531">
    <property type="entry name" value="Asp23"/>
</dbReference>
<evidence type="ECO:0000256" key="1">
    <source>
        <dbReference type="ARBA" id="ARBA00005721"/>
    </source>
</evidence>
<dbReference type="Proteomes" id="UP001272515">
    <property type="component" value="Unassembled WGS sequence"/>
</dbReference>
<accession>A0ABU3ZAJ6</accession>
<evidence type="ECO:0000313" key="2">
    <source>
        <dbReference type="EMBL" id="MDV5088923.1"/>
    </source>
</evidence>